<evidence type="ECO:0000313" key="3">
    <source>
        <dbReference type="Proteomes" id="UP000193719"/>
    </source>
</evidence>
<reference evidence="2 3" key="1">
    <citation type="submission" date="2016-08" db="EMBL/GenBank/DDBJ databases">
        <title>Genomes of anaerobic fungi encode conserved fungal cellulosomes for biomass hydrolysis.</title>
        <authorList>
            <consortium name="DOE Joint Genome Institute"/>
            <person name="Haitjema C.H."/>
            <person name="Gilmore S.P."/>
            <person name="Henske J.K."/>
            <person name="Solomon K.V."/>
            <person name="De Groot R."/>
            <person name="Kuo A."/>
            <person name="Mondo S.J."/>
            <person name="Salamov A.A."/>
            <person name="Labutti K."/>
            <person name="Zhao Z."/>
            <person name="Chiniquy J."/>
            <person name="Barry K."/>
            <person name="Brewer H.M."/>
            <person name="Purvine S.O."/>
            <person name="Wright A.T."/>
            <person name="Boxma B."/>
            <person name="Van Alen T."/>
            <person name="Hackstein J.H."/>
            <person name="Baker S.E."/>
            <person name="Grigoriev I.V."/>
            <person name="O'Malley M.A."/>
        </authorList>
    </citation>
    <scope>NUCLEOTIDE SEQUENCE [LARGE SCALE GENOMIC DNA]</scope>
    <source>
        <strain evidence="3">finn</strain>
    </source>
</reference>
<feature type="region of interest" description="Disordered" evidence="1">
    <location>
        <begin position="296"/>
        <end position="537"/>
    </location>
</feature>
<feature type="compositionally biased region" description="Polar residues" evidence="1">
    <location>
        <begin position="358"/>
        <end position="438"/>
    </location>
</feature>
<dbReference type="Proteomes" id="UP000193719">
    <property type="component" value="Unassembled WGS sequence"/>
</dbReference>
<proteinExistence type="predicted"/>
<dbReference type="InterPro" id="IPR016024">
    <property type="entry name" value="ARM-type_fold"/>
</dbReference>
<keyword evidence="3" id="KW-1185">Reference proteome</keyword>
<dbReference type="EMBL" id="MCFH01000020">
    <property type="protein sequence ID" value="ORX50789.1"/>
    <property type="molecule type" value="Genomic_DNA"/>
</dbReference>
<sequence>MSSGKSHKSSKKTPSKKMSVYSMVPTLFILERPSPSKYLNPSRPINNQKLHPLAESYTPSNDENLMVDKKLNKSSSIENIFGESEQSSYKLTITSNNDEIGSSIGKIDGHLKRNCGLELTMEENKDELEINIKFATRCLISSLNIEFLTTIGKPKKLYTPRSAKTSREFSKCMIVEEQESSSDNFVGGEKDTVKLNTRKRVSKVPTIETDDIQNSSNLNDTLNSIDDRFKDKSFNRNYNPRVSNLRHSPSKSNKSERVYVPLNDINDNIEEDDEAQDTLGELKCNNDCIPFPSLSQITSFEPKVPPNTPSDDDNDTIPFPSSNTNMEKTESFPSSNSSKIEDTIPLPSSNNEEDSIPFPSSNNEENSIPFPTSNNEENSIPFPTSNNEENSIPFPTSNNEENSIPFPSSNNEENSIPFPSSNNEENTIPFPTSNNEENTIPFPSSSSEENSIPFPSSNNEENSMSSSSSNSEENSIPFSSSNTKSNTSNLNPRSSSVPKQKPILEKKINGGRKGRRRSISSPPPPFPDLNTTLNLSSSDNTESDVLCHLRDIDVQVTYMKGYSSYTPQVTQVSRNLMNYDNKNAAMKDKETKVLIYEFRIIGIADGVNIKIKKILDPLAEPTRLNLDPLKLIRIAGVNVYASPQPKMVMPLMNMVSYMEINNHPKTDIIDAHILLGLALHSSHKSVQGIEIINKALDIIKYLLTSGEVFKQSNMTFHSHLAQTPYTITSKSEIFLYTLSRMAKLESLIAEMEYVRTRENESIPHFIEISRLWKFYLKAQDFDDKKKIDEIIVQIFKTPKEYDPLLSRLSSPAEVIYNLHNLPDFFLFVLNDNRDPAIYFRSMSLSAIQFIIDTSGCSVGSEYSKICQHLFLNYSLWDDNQQLNDQSSDIDDNSNRKSIENTPLSMTFERGGWINQLFYVLESCYKLIPEFSNEVLREFIEEWAFPAAVALNRTQGAIIQLYRFLCSAFLNIEGYDILISNPFLDAVISDLIGNGTLSIAAGRFWAVLVEKTLTVIEKHNTGLILKYVTDRICQMLCDETSVIEGEICLLLDIICRIASKVKNIEDDPLKDEIACSFVTVSGVLLDTFEISIIDRYPDMFVTLWQTFRLSVEIIPQNFKGVVAQAIASVLRNFTKKLNDCAPTPKATKALYNILRYIQPDDQILQLAIELLPPFSQSIPHSIDSHQLDVLRELVIISSKAIKDRKIMEEMINALFDKFTVRSENFERTLRFLASLTLTRLTPTGRYFKNKAIWKFEWLEWVLEICLFENLIPEGIFSLDTVNDSKGLETTNQLFIEKLKYLKSLISILKPYHVKLNFETINLESSFITRYNDIAGCCFLLLGHPDIHVICLAYEIMVGISTNIIRINSIRNYPNDNLLNVLEYYPTFLIKTLKRFLHDKEMVLSCLSAIIWMYQTLGEIELTDEEYTKIYPESLWDVCINVLKSPFRETSARSIDLISVIFNFVNIQLLSTRGWKGINVILLYLLNHGSWKRRLTGIKLLYILARRWPTYIHPHEDLIERTKEAHERVIVLQDDGRDAVRNAATHLFLMYNSSDITEISELLIEPPDLKIIPISMVPQFALPEIPSEDGVIKLALDYHDECESPNIFNFCDHPKRIPSYFEIDLGYYQYVEPLDLVYECPEIDIASTPQTLKEFTEFPSEEFYINYIMEKNKLRWVILNEPQNTVEQIEYNSGENIDEFDEFTE</sequence>
<feature type="compositionally biased region" description="Low complexity" evidence="1">
    <location>
        <begin position="440"/>
        <end position="491"/>
    </location>
</feature>
<organism evidence="2 3">
    <name type="scientific">Piromyces finnis</name>
    <dbReference type="NCBI Taxonomy" id="1754191"/>
    <lineage>
        <taxon>Eukaryota</taxon>
        <taxon>Fungi</taxon>
        <taxon>Fungi incertae sedis</taxon>
        <taxon>Chytridiomycota</taxon>
        <taxon>Chytridiomycota incertae sedis</taxon>
        <taxon>Neocallimastigomycetes</taxon>
        <taxon>Neocallimastigales</taxon>
        <taxon>Neocallimastigaceae</taxon>
        <taxon>Piromyces</taxon>
    </lineage>
</organism>
<comment type="caution">
    <text evidence="2">The sequence shown here is derived from an EMBL/GenBank/DDBJ whole genome shotgun (WGS) entry which is preliminary data.</text>
</comment>
<accession>A0A1Y1V9Y3</accession>
<feature type="compositionally biased region" description="Polar residues" evidence="1">
    <location>
        <begin position="319"/>
        <end position="338"/>
    </location>
</feature>
<dbReference type="OrthoDB" id="2126498at2759"/>
<reference evidence="2 3" key="2">
    <citation type="submission" date="2016-08" db="EMBL/GenBank/DDBJ databases">
        <title>Pervasive Adenine N6-methylation of Active Genes in Fungi.</title>
        <authorList>
            <consortium name="DOE Joint Genome Institute"/>
            <person name="Mondo S.J."/>
            <person name="Dannebaum R.O."/>
            <person name="Kuo R.C."/>
            <person name="Labutti K."/>
            <person name="Haridas S."/>
            <person name="Kuo A."/>
            <person name="Salamov A."/>
            <person name="Ahrendt S.R."/>
            <person name="Lipzen A."/>
            <person name="Sullivan W."/>
            <person name="Andreopoulos W.B."/>
            <person name="Clum A."/>
            <person name="Lindquist E."/>
            <person name="Daum C."/>
            <person name="Ramamoorthy G.K."/>
            <person name="Gryganskyi A."/>
            <person name="Culley D."/>
            <person name="Magnuson J.K."/>
            <person name="James T.Y."/>
            <person name="O'Malley M.A."/>
            <person name="Stajich J.E."/>
            <person name="Spatafora J.W."/>
            <person name="Visel A."/>
            <person name="Grigoriev I.V."/>
        </authorList>
    </citation>
    <scope>NUCLEOTIDE SEQUENCE [LARGE SCALE GENOMIC DNA]</scope>
    <source>
        <strain evidence="3">finn</strain>
    </source>
</reference>
<protein>
    <submittedName>
        <fullName evidence="2">Uncharacterized protein</fullName>
    </submittedName>
</protein>
<gene>
    <name evidence="2" type="ORF">BCR36DRAFT_352201</name>
</gene>
<feature type="compositionally biased region" description="Basic residues" evidence="1">
    <location>
        <begin position="509"/>
        <end position="518"/>
    </location>
</feature>
<dbReference type="STRING" id="1754191.A0A1Y1V9Y3"/>
<name>A0A1Y1V9Y3_9FUNG</name>
<evidence type="ECO:0000313" key="2">
    <source>
        <dbReference type="EMBL" id="ORX50789.1"/>
    </source>
</evidence>
<evidence type="ECO:0000256" key="1">
    <source>
        <dbReference type="SAM" id="MobiDB-lite"/>
    </source>
</evidence>
<dbReference type="SUPFAM" id="SSF48371">
    <property type="entry name" value="ARM repeat"/>
    <property type="match status" value="1"/>
</dbReference>
<feature type="compositionally biased region" description="Polar residues" evidence="1">
    <location>
        <begin position="235"/>
        <end position="252"/>
    </location>
</feature>
<feature type="region of interest" description="Disordered" evidence="1">
    <location>
        <begin position="233"/>
        <end position="259"/>
    </location>
</feature>